<dbReference type="EMBL" id="LGKN01000003">
    <property type="protein sequence ID" value="KPL89644.1"/>
    <property type="molecule type" value="Genomic_DNA"/>
</dbReference>
<dbReference type="EMBL" id="BBZA01000196">
    <property type="protein sequence ID" value="GAP63837.1"/>
    <property type="molecule type" value="Genomic_DNA"/>
</dbReference>
<reference evidence="3 5" key="1">
    <citation type="journal article" date="2015" name="Genome Announc.">
        <title>Draft Genome Sequence of a Heterotrophic Facultative Anaerobic Thermophilic Bacterium, Ardenticatena maritima Strain 110ST.</title>
        <authorList>
            <person name="Kawaichi S."/>
            <person name="Yoshida T."/>
            <person name="Sako Y."/>
            <person name="Nakamura R."/>
        </authorList>
    </citation>
    <scope>NUCLEOTIDE SEQUENCE [LARGE SCALE GENOMIC DNA]</scope>
    <source>
        <strain evidence="3 5">110S</strain>
    </source>
</reference>
<dbReference type="SUPFAM" id="SSF51735">
    <property type="entry name" value="NAD(P)-binding Rossmann-fold domains"/>
    <property type="match status" value="1"/>
</dbReference>
<dbReference type="PRINTS" id="PR00081">
    <property type="entry name" value="GDHRDH"/>
</dbReference>
<evidence type="ECO:0000313" key="5">
    <source>
        <dbReference type="Proteomes" id="UP000037784"/>
    </source>
</evidence>
<comment type="caution">
    <text evidence="3">The sequence shown here is derived from an EMBL/GenBank/DDBJ whole genome shotgun (WGS) entry which is preliminary data.</text>
</comment>
<reference evidence="5" key="3">
    <citation type="submission" date="2015-08" db="EMBL/GenBank/DDBJ databases">
        <title>Draft Genome Sequence of a Heterotrophic Facultative Anaerobic Bacterium Ardenticatena maritima Strain 110S.</title>
        <authorList>
            <person name="Kawaichi S."/>
            <person name="Yoshida T."/>
            <person name="Sako Y."/>
            <person name="Nakamura R."/>
        </authorList>
    </citation>
    <scope>NUCLEOTIDE SEQUENCE [LARGE SCALE GENOMIC DNA]</scope>
    <source>
        <strain evidence="5">110S</strain>
    </source>
</reference>
<evidence type="ECO:0000313" key="6">
    <source>
        <dbReference type="Proteomes" id="UP000050502"/>
    </source>
</evidence>
<keyword evidence="5" id="KW-1185">Reference proteome</keyword>
<dbReference type="Pfam" id="PF00106">
    <property type="entry name" value="adh_short"/>
    <property type="match status" value="1"/>
</dbReference>
<dbReference type="RefSeq" id="WP_054493623.1">
    <property type="nucleotide sequence ID" value="NZ_BBZA01000196.1"/>
</dbReference>
<dbReference type="GO" id="GO:0016491">
    <property type="term" value="F:oxidoreductase activity"/>
    <property type="evidence" value="ECO:0007669"/>
    <property type="project" value="UniProtKB-KW"/>
</dbReference>
<name>A0A0M9UDB7_9CHLR</name>
<dbReference type="PANTHER" id="PTHR43669:SF3">
    <property type="entry name" value="ALCOHOL DEHYDROGENASE, PUTATIVE (AFU_ORTHOLOGUE AFUA_3G03445)-RELATED"/>
    <property type="match status" value="1"/>
</dbReference>
<dbReference type="Gene3D" id="3.40.50.720">
    <property type="entry name" value="NAD(P)-binding Rossmann-like Domain"/>
    <property type="match status" value="1"/>
</dbReference>
<dbReference type="Proteomes" id="UP000037784">
    <property type="component" value="Unassembled WGS sequence"/>
</dbReference>
<protein>
    <recommendedName>
        <fullName evidence="7">3-oxoacyl-[acyl-carrier protein] reductase</fullName>
    </recommendedName>
</protein>
<dbReference type="STRING" id="872965.SE16_04345"/>
<dbReference type="Proteomes" id="UP000050502">
    <property type="component" value="Unassembled WGS sequence"/>
</dbReference>
<dbReference type="InParanoid" id="A0A0M9UDB7"/>
<accession>A0A0M9UDB7</accession>
<comment type="similarity">
    <text evidence="1">Belongs to the short-chain dehydrogenases/reductases (SDR) family.</text>
</comment>
<evidence type="ECO:0000313" key="3">
    <source>
        <dbReference type="EMBL" id="GAP63837.1"/>
    </source>
</evidence>
<evidence type="ECO:0000256" key="1">
    <source>
        <dbReference type="ARBA" id="ARBA00006484"/>
    </source>
</evidence>
<gene>
    <name evidence="3" type="ORF">ARMA_2260</name>
    <name evidence="4" type="ORF">SE16_04345</name>
</gene>
<dbReference type="AlphaFoldDB" id="A0A0M9UDB7"/>
<dbReference type="PANTHER" id="PTHR43669">
    <property type="entry name" value="5-KETO-D-GLUCONATE 5-REDUCTASE"/>
    <property type="match status" value="1"/>
</dbReference>
<sequence>MTNRVALLTGATGGVGRVVAETFAAHGYRLALAARHADAVEALADSLAVPTLALTADVTLPEAAAEVVQATKADFGRLDVVVHLVGGYAGGKALPEIEIETWERMLRLNLTSAFLIARAALPLMHEHDFGRLLFVSSLHGHAPGKHVAAYAAAKGGLETLVRAIAADTRGTGITANAVAPGIIDTPANRRAMPNADTSAWVAPERLAAVLLFLASEAAADINGAILPLRGRG</sequence>
<evidence type="ECO:0008006" key="7">
    <source>
        <dbReference type="Google" id="ProtNLM"/>
    </source>
</evidence>
<dbReference type="OrthoDB" id="118015at2"/>
<dbReference type="InterPro" id="IPR036291">
    <property type="entry name" value="NAD(P)-bd_dom_sf"/>
</dbReference>
<organism evidence="3 5">
    <name type="scientific">Ardenticatena maritima</name>
    <dbReference type="NCBI Taxonomy" id="872965"/>
    <lineage>
        <taxon>Bacteria</taxon>
        <taxon>Bacillati</taxon>
        <taxon>Chloroflexota</taxon>
        <taxon>Ardenticatenia</taxon>
        <taxon>Ardenticatenales</taxon>
        <taxon>Ardenticatenaceae</taxon>
        <taxon>Ardenticatena</taxon>
    </lineage>
</organism>
<dbReference type="InterPro" id="IPR020904">
    <property type="entry name" value="Sc_DH/Rdtase_CS"/>
</dbReference>
<evidence type="ECO:0000313" key="4">
    <source>
        <dbReference type="EMBL" id="KPL89644.1"/>
    </source>
</evidence>
<dbReference type="PROSITE" id="PS00061">
    <property type="entry name" value="ADH_SHORT"/>
    <property type="match status" value="1"/>
</dbReference>
<proteinExistence type="inferred from homology"/>
<evidence type="ECO:0000256" key="2">
    <source>
        <dbReference type="ARBA" id="ARBA00023002"/>
    </source>
</evidence>
<reference evidence="4 6" key="2">
    <citation type="submission" date="2015-07" db="EMBL/GenBank/DDBJ databases">
        <title>Whole genome sequence of Ardenticatena maritima DSM 23922.</title>
        <authorList>
            <person name="Hemp J."/>
            <person name="Ward L.M."/>
            <person name="Pace L.A."/>
            <person name="Fischer W.W."/>
        </authorList>
    </citation>
    <scope>NUCLEOTIDE SEQUENCE [LARGE SCALE GENOMIC DNA]</scope>
    <source>
        <strain evidence="4 6">110S</strain>
    </source>
</reference>
<dbReference type="CDD" id="cd05233">
    <property type="entry name" value="SDR_c"/>
    <property type="match status" value="1"/>
</dbReference>
<dbReference type="InterPro" id="IPR002347">
    <property type="entry name" value="SDR_fam"/>
</dbReference>
<keyword evidence="2" id="KW-0560">Oxidoreductase</keyword>